<dbReference type="SMART" id="SM01126">
    <property type="entry name" value="DDE_Tnp_IS1595"/>
    <property type="match status" value="1"/>
</dbReference>
<organism evidence="2 3">
    <name type="scientific">Periplaneta americana</name>
    <name type="common">American cockroach</name>
    <name type="synonym">Blatta americana</name>
    <dbReference type="NCBI Taxonomy" id="6978"/>
    <lineage>
        <taxon>Eukaryota</taxon>
        <taxon>Metazoa</taxon>
        <taxon>Ecdysozoa</taxon>
        <taxon>Arthropoda</taxon>
        <taxon>Hexapoda</taxon>
        <taxon>Insecta</taxon>
        <taxon>Pterygota</taxon>
        <taxon>Neoptera</taxon>
        <taxon>Polyneoptera</taxon>
        <taxon>Dictyoptera</taxon>
        <taxon>Blattodea</taxon>
        <taxon>Blattoidea</taxon>
        <taxon>Blattidae</taxon>
        <taxon>Blattinae</taxon>
        <taxon>Periplaneta</taxon>
    </lineage>
</organism>
<reference evidence="2 3" key="1">
    <citation type="journal article" date="2022" name="Allergy">
        <title>Genome assembly and annotation of Periplaneta americana reveal a comprehensive cockroach allergen profile.</title>
        <authorList>
            <person name="Wang L."/>
            <person name="Xiong Q."/>
            <person name="Saelim N."/>
            <person name="Wang L."/>
            <person name="Nong W."/>
            <person name="Wan A.T."/>
            <person name="Shi M."/>
            <person name="Liu X."/>
            <person name="Cao Q."/>
            <person name="Hui J.H.L."/>
            <person name="Sookrung N."/>
            <person name="Leung T.F."/>
            <person name="Tungtrongchitr A."/>
            <person name="Tsui S.K.W."/>
        </authorList>
    </citation>
    <scope>NUCLEOTIDE SEQUENCE [LARGE SCALE GENOMIC DNA]</scope>
    <source>
        <strain evidence="2">PWHHKU_190912</strain>
    </source>
</reference>
<name>A0ABQ8S4X0_PERAM</name>
<feature type="domain" description="ISXO2-like transposase" evidence="1">
    <location>
        <begin position="45"/>
        <end position="172"/>
    </location>
</feature>
<evidence type="ECO:0000313" key="3">
    <source>
        <dbReference type="Proteomes" id="UP001148838"/>
    </source>
</evidence>
<sequence>MIEYRRSVTLIGEPDISDVTIADWTSYCREASMDSLDCRYANQPLIDGQGHIVEVDECKIGRPKFHVGRLVEGMWVLGLTDRQTREIRLKVCPDNHRDAQTLRLIRKHVQPNMTIYTDCWRGYDSLNQHQFQHMSVNHSLNFVDPVNGVHTNDIESAWQPLRKRLSHGGVHDKYDNLYRLLAGLQQPQPASISTHVCQSQP</sequence>
<dbReference type="EMBL" id="JAJSOF020000036">
    <property type="protein sequence ID" value="KAJ4429059.1"/>
    <property type="molecule type" value="Genomic_DNA"/>
</dbReference>
<comment type="caution">
    <text evidence="2">The sequence shown here is derived from an EMBL/GenBank/DDBJ whole genome shotgun (WGS) entry which is preliminary data.</text>
</comment>
<evidence type="ECO:0000313" key="2">
    <source>
        <dbReference type="EMBL" id="KAJ4429059.1"/>
    </source>
</evidence>
<dbReference type="PANTHER" id="PTHR47163:SF2">
    <property type="entry name" value="SI:DKEY-17M8.2"/>
    <property type="match status" value="1"/>
</dbReference>
<dbReference type="Pfam" id="PF12762">
    <property type="entry name" value="DDE_Tnp_IS1595"/>
    <property type="match status" value="1"/>
</dbReference>
<dbReference type="InterPro" id="IPR024445">
    <property type="entry name" value="Tnp_ISXO2-like"/>
</dbReference>
<dbReference type="InterPro" id="IPR053164">
    <property type="entry name" value="IS1016-like_transposase"/>
</dbReference>
<dbReference type="Proteomes" id="UP001148838">
    <property type="component" value="Unassembled WGS sequence"/>
</dbReference>
<keyword evidence="3" id="KW-1185">Reference proteome</keyword>
<accession>A0ABQ8S4X0</accession>
<proteinExistence type="predicted"/>
<dbReference type="PANTHER" id="PTHR47163">
    <property type="entry name" value="DDE_TNP_IS1595 DOMAIN-CONTAINING PROTEIN"/>
    <property type="match status" value="1"/>
</dbReference>
<evidence type="ECO:0000259" key="1">
    <source>
        <dbReference type="SMART" id="SM01126"/>
    </source>
</evidence>
<protein>
    <recommendedName>
        <fullName evidence="1">ISXO2-like transposase domain-containing protein</fullName>
    </recommendedName>
</protein>
<gene>
    <name evidence="2" type="ORF">ANN_26055</name>
</gene>